<dbReference type="SUPFAM" id="SSF55347">
    <property type="entry name" value="Glyceraldehyde-3-phosphate dehydrogenase-like, C-terminal domain"/>
    <property type="match status" value="1"/>
</dbReference>
<reference evidence="2 3" key="1">
    <citation type="submission" date="2017-08" db="EMBL/GenBank/DDBJ databases">
        <title>Virgibacillus indicus sp. nov. and Virgibacillus profoundi sp. nov, two moderately halophilic bacteria isolated from marine sediment by using the Microfluidic Streak Plate.</title>
        <authorList>
            <person name="Xu B."/>
            <person name="Hu B."/>
            <person name="Wang J."/>
            <person name="Zhu Y."/>
            <person name="Huang L."/>
            <person name="Du W."/>
            <person name="Huang Y."/>
        </authorList>
    </citation>
    <scope>NUCLEOTIDE SEQUENCE [LARGE SCALE GENOMIC DNA]</scope>
    <source>
        <strain evidence="2 3">IO3-P3-H5</strain>
    </source>
</reference>
<dbReference type="AlphaFoldDB" id="A0A2A2IHJ4"/>
<dbReference type="Gene3D" id="3.40.50.720">
    <property type="entry name" value="NAD(P)-binding Rossmann-like Domain"/>
    <property type="match status" value="1"/>
</dbReference>
<accession>A0A2A2IHJ4</accession>
<dbReference type="EMBL" id="NPOA01000001">
    <property type="protein sequence ID" value="PAV31259.1"/>
    <property type="molecule type" value="Genomic_DNA"/>
</dbReference>
<dbReference type="PANTHER" id="PTHR43249:SF1">
    <property type="entry name" value="D-GLUCOSIDE 3-DEHYDROGENASE"/>
    <property type="match status" value="1"/>
</dbReference>
<dbReference type="GO" id="GO:0000166">
    <property type="term" value="F:nucleotide binding"/>
    <property type="evidence" value="ECO:0007669"/>
    <property type="project" value="InterPro"/>
</dbReference>
<proteinExistence type="predicted"/>
<evidence type="ECO:0000259" key="1">
    <source>
        <dbReference type="Pfam" id="PF01408"/>
    </source>
</evidence>
<evidence type="ECO:0000313" key="3">
    <source>
        <dbReference type="Proteomes" id="UP000218887"/>
    </source>
</evidence>
<evidence type="ECO:0000313" key="2">
    <source>
        <dbReference type="EMBL" id="PAV31259.1"/>
    </source>
</evidence>
<dbReference type="SUPFAM" id="SSF51735">
    <property type="entry name" value="NAD(P)-binding Rossmann-fold domains"/>
    <property type="match status" value="1"/>
</dbReference>
<dbReference type="Gene3D" id="3.30.360.10">
    <property type="entry name" value="Dihydrodipicolinate Reductase, domain 2"/>
    <property type="match status" value="1"/>
</dbReference>
<keyword evidence="3" id="KW-1185">Reference proteome</keyword>
<dbReference type="Pfam" id="PF01408">
    <property type="entry name" value="GFO_IDH_MocA"/>
    <property type="match status" value="1"/>
</dbReference>
<dbReference type="Proteomes" id="UP000218887">
    <property type="component" value="Unassembled WGS sequence"/>
</dbReference>
<feature type="domain" description="Gfo/Idh/MocA-like oxidoreductase N-terminal" evidence="1">
    <location>
        <begin position="7"/>
        <end position="129"/>
    </location>
</feature>
<dbReference type="OrthoDB" id="9781966at2"/>
<protein>
    <recommendedName>
        <fullName evidence="1">Gfo/Idh/MocA-like oxidoreductase N-terminal domain-containing protein</fullName>
    </recommendedName>
</protein>
<dbReference type="InterPro" id="IPR036291">
    <property type="entry name" value="NAD(P)-bd_dom_sf"/>
</dbReference>
<sequence>MIKTQISIVLIGIGGYGDLYVSHLLDTNKQKEASIVGVVDINPKMSKNYNKIIENHIPVFSSIEEFYENKKADLAVISTPIHLHAYQTCYALTHGSNVLCEKPMCTTTQDANKMINTRNDMNKFLAIGFNWSFNPSVQELKKDIRNGFFGKPKRLKTVLLWPRSRSYYNRAPWVGRKYSEESELILDSVASNAGAHYLHHMFYLLGPTKEESSCLNQVTAELYRANPIENFDTCALRAITDEGVELLYYATHAVKNSVGPRFTFEFEHATITYTQEKGSNNVIAQFHDGRKKLYTDPRKEDPLQKLATCIEAIKLGNQDIYCGPEAAYTHTLCINSMHNSMPEIINFPEILINHDEKTDLIWVDGLSETLIKCFEESRMPSEFDIPWARKGKLVNL</sequence>
<dbReference type="InterPro" id="IPR000683">
    <property type="entry name" value="Gfo/Idh/MocA-like_OxRdtase_N"/>
</dbReference>
<organism evidence="2 3">
    <name type="scientific">Virgibacillus profundi</name>
    <dbReference type="NCBI Taxonomy" id="2024555"/>
    <lineage>
        <taxon>Bacteria</taxon>
        <taxon>Bacillati</taxon>
        <taxon>Bacillota</taxon>
        <taxon>Bacilli</taxon>
        <taxon>Bacillales</taxon>
        <taxon>Bacillaceae</taxon>
        <taxon>Virgibacillus</taxon>
    </lineage>
</organism>
<name>A0A2A2IHJ4_9BACI</name>
<comment type="caution">
    <text evidence="2">The sequence shown here is derived from an EMBL/GenBank/DDBJ whole genome shotgun (WGS) entry which is preliminary data.</text>
</comment>
<dbReference type="InterPro" id="IPR052515">
    <property type="entry name" value="Gfo/Idh/MocA_Oxidoreductase"/>
</dbReference>
<dbReference type="PANTHER" id="PTHR43249">
    <property type="entry name" value="UDP-N-ACETYL-2-AMINO-2-DEOXY-D-GLUCURONATE OXIDASE"/>
    <property type="match status" value="1"/>
</dbReference>
<gene>
    <name evidence="2" type="ORF">CIL05_00985</name>
</gene>